<dbReference type="Proteomes" id="UP001054889">
    <property type="component" value="Unassembled WGS sequence"/>
</dbReference>
<proteinExistence type="predicted"/>
<reference evidence="2" key="2">
    <citation type="submission" date="2021-12" db="EMBL/GenBank/DDBJ databases">
        <title>Resequencing data analysis of finger millet.</title>
        <authorList>
            <person name="Hatakeyama M."/>
            <person name="Aluri S."/>
            <person name="Balachadran M.T."/>
            <person name="Sivarajan S.R."/>
            <person name="Poveda L."/>
            <person name="Shimizu-Inatsugi R."/>
            <person name="Schlapbach R."/>
            <person name="Sreeman S.M."/>
            <person name="Shimizu K.K."/>
        </authorList>
    </citation>
    <scope>NUCLEOTIDE SEQUENCE</scope>
</reference>
<feature type="compositionally biased region" description="Acidic residues" evidence="1">
    <location>
        <begin position="32"/>
        <end position="45"/>
    </location>
</feature>
<feature type="region of interest" description="Disordered" evidence="1">
    <location>
        <begin position="29"/>
        <end position="60"/>
    </location>
</feature>
<organism evidence="2 3">
    <name type="scientific">Eleusine coracana subsp. coracana</name>
    <dbReference type="NCBI Taxonomy" id="191504"/>
    <lineage>
        <taxon>Eukaryota</taxon>
        <taxon>Viridiplantae</taxon>
        <taxon>Streptophyta</taxon>
        <taxon>Embryophyta</taxon>
        <taxon>Tracheophyta</taxon>
        <taxon>Spermatophyta</taxon>
        <taxon>Magnoliopsida</taxon>
        <taxon>Liliopsida</taxon>
        <taxon>Poales</taxon>
        <taxon>Poaceae</taxon>
        <taxon>PACMAD clade</taxon>
        <taxon>Chloridoideae</taxon>
        <taxon>Cynodonteae</taxon>
        <taxon>Eleusininae</taxon>
        <taxon>Eleusine</taxon>
    </lineage>
</organism>
<sequence>MVAPSMAKALILAGEETRLWNPLQAAFVPTSDETESDAYEFEDSSDYGNSSSASNHQDDMNLSQLASINYDLLVKELKENPSEKSMTLI</sequence>
<evidence type="ECO:0000313" key="2">
    <source>
        <dbReference type="EMBL" id="GJM96381.1"/>
    </source>
</evidence>
<accession>A0AAV5CEB6</accession>
<evidence type="ECO:0000313" key="3">
    <source>
        <dbReference type="Proteomes" id="UP001054889"/>
    </source>
</evidence>
<feature type="compositionally biased region" description="Low complexity" evidence="1">
    <location>
        <begin position="46"/>
        <end position="55"/>
    </location>
</feature>
<dbReference type="EMBL" id="BQKI01000006">
    <property type="protein sequence ID" value="GJM96381.1"/>
    <property type="molecule type" value="Genomic_DNA"/>
</dbReference>
<keyword evidence="3" id="KW-1185">Reference proteome</keyword>
<comment type="caution">
    <text evidence="2">The sequence shown here is derived from an EMBL/GenBank/DDBJ whole genome shotgun (WGS) entry which is preliminary data.</text>
</comment>
<protein>
    <submittedName>
        <fullName evidence="2">Uncharacterized protein</fullName>
    </submittedName>
</protein>
<evidence type="ECO:0000256" key="1">
    <source>
        <dbReference type="SAM" id="MobiDB-lite"/>
    </source>
</evidence>
<reference evidence="2" key="1">
    <citation type="journal article" date="2018" name="DNA Res.">
        <title>Multiple hybrid de novo genome assembly of finger millet, an orphan allotetraploid crop.</title>
        <authorList>
            <person name="Hatakeyama M."/>
            <person name="Aluri S."/>
            <person name="Balachadran M.T."/>
            <person name="Sivarajan S.R."/>
            <person name="Patrignani A."/>
            <person name="Gruter S."/>
            <person name="Poveda L."/>
            <person name="Shimizu-Inatsugi R."/>
            <person name="Baeten J."/>
            <person name="Francoijs K.J."/>
            <person name="Nataraja K.N."/>
            <person name="Reddy Y.A.N."/>
            <person name="Phadnis S."/>
            <person name="Ravikumar R.L."/>
            <person name="Schlapbach R."/>
            <person name="Sreeman S.M."/>
            <person name="Shimizu K.K."/>
        </authorList>
    </citation>
    <scope>NUCLEOTIDE SEQUENCE</scope>
</reference>
<name>A0AAV5CEB6_ELECO</name>
<gene>
    <name evidence="2" type="primary">ga13209</name>
    <name evidence="2" type="ORF">PR202_ga13209</name>
</gene>
<dbReference type="AlphaFoldDB" id="A0AAV5CEB6"/>